<dbReference type="InterPro" id="IPR007535">
    <property type="entry name" value="Catechol_dOase_N"/>
</dbReference>
<sequence>MRNINENTITPAVLESLADCPDPRLKEVLSALVRHLHDFAREAKLTEAEWMAGIQFLTATGQKCDDKRQEFILLSDTLGLSTLNVALNHSKSSQATEATVFGPFHVADAPEFELGDDISGGAAGEPLFVRATVRGPDGEPVANAVVDVWQADAEGLYDVQRADLAAAQGRGVLRTDAEGRLHFRGVMPVAYPIPTDGPVGRMLDATRRHPWRPAHVHFMIVAPGYETLITHVFSDGDRYLDSDAVFGVRSSLIGDFVRHSAGVAPDGSEQAAPFHVLDFDFVLEYAGEVGAGIGEG</sequence>
<accession>A0ABU8WXS5</accession>
<comment type="similarity">
    <text evidence="2">Belongs to the intradiol ring-cleavage dioxygenase family.</text>
</comment>
<keyword evidence="4 9" id="KW-0223">Dioxygenase</keyword>
<dbReference type="PANTHER" id="PTHR33711:SF7">
    <property type="entry name" value="INTRADIOL RING-CLEAVAGE DIOXYGENASES DOMAIN-CONTAINING PROTEIN-RELATED"/>
    <property type="match status" value="1"/>
</dbReference>
<dbReference type="Gene3D" id="2.60.130.10">
    <property type="entry name" value="Aromatic compound dioxygenase"/>
    <property type="match status" value="1"/>
</dbReference>
<dbReference type="RefSeq" id="WP_340348267.1">
    <property type="nucleotide sequence ID" value="NZ_JBBKZT010000036.1"/>
</dbReference>
<comment type="caution">
    <text evidence="9">The sequence shown here is derived from an EMBL/GenBank/DDBJ whole genome shotgun (WGS) entry which is preliminary data.</text>
</comment>
<dbReference type="InterPro" id="IPR039390">
    <property type="entry name" value="1_2-HQD/HQD"/>
</dbReference>
<gene>
    <name evidence="9" type="ORF">WKW82_37265</name>
</gene>
<keyword evidence="6" id="KW-0408">Iron</keyword>
<keyword evidence="3" id="KW-0479">Metal-binding</keyword>
<evidence type="ECO:0000313" key="9">
    <source>
        <dbReference type="EMBL" id="MEJ8852325.1"/>
    </source>
</evidence>
<dbReference type="PANTHER" id="PTHR33711">
    <property type="entry name" value="DIOXYGENASE, PUTATIVE (AFU_ORTHOLOGUE AFUA_2G02910)-RELATED"/>
    <property type="match status" value="1"/>
</dbReference>
<dbReference type="CDD" id="cd03461">
    <property type="entry name" value="1_2-HQD"/>
    <property type="match status" value="1"/>
</dbReference>
<evidence type="ECO:0000256" key="5">
    <source>
        <dbReference type="ARBA" id="ARBA00023002"/>
    </source>
</evidence>
<feature type="domain" description="Intradiol ring-cleavage dioxygenases" evidence="7">
    <location>
        <begin position="120"/>
        <end position="284"/>
    </location>
</feature>
<evidence type="ECO:0000256" key="3">
    <source>
        <dbReference type="ARBA" id="ARBA00022723"/>
    </source>
</evidence>
<evidence type="ECO:0000256" key="1">
    <source>
        <dbReference type="ARBA" id="ARBA00001965"/>
    </source>
</evidence>
<dbReference type="InterPro" id="IPR050770">
    <property type="entry name" value="Intradiol_RC_Dioxygenase"/>
</dbReference>
<comment type="cofactor">
    <cofactor evidence="1">
        <name>Fe(3+)</name>
        <dbReference type="ChEBI" id="CHEBI:29034"/>
    </cofactor>
</comment>
<feature type="domain" description="Catechol dioxygenase N-terminal" evidence="8">
    <location>
        <begin position="22"/>
        <end position="95"/>
    </location>
</feature>
<protein>
    <submittedName>
        <fullName evidence="9">Intradiol ring-cleavage dioxygenase</fullName>
    </submittedName>
</protein>
<dbReference type="InterPro" id="IPR000627">
    <property type="entry name" value="Intradiol_dOase_C"/>
</dbReference>
<keyword evidence="10" id="KW-1185">Reference proteome</keyword>
<dbReference type="EMBL" id="JBBKZT010000036">
    <property type="protein sequence ID" value="MEJ8852325.1"/>
    <property type="molecule type" value="Genomic_DNA"/>
</dbReference>
<evidence type="ECO:0000259" key="7">
    <source>
        <dbReference type="Pfam" id="PF00775"/>
    </source>
</evidence>
<evidence type="ECO:0000313" key="10">
    <source>
        <dbReference type="Proteomes" id="UP001385892"/>
    </source>
</evidence>
<name>A0ABU8WXS5_9BURK</name>
<dbReference type="InterPro" id="IPR015889">
    <property type="entry name" value="Intradiol_dOase_core"/>
</dbReference>
<reference evidence="9 10" key="1">
    <citation type="submission" date="2024-03" db="EMBL/GenBank/DDBJ databases">
        <title>Novel species of the genus Variovorax.</title>
        <authorList>
            <person name="Liu Q."/>
            <person name="Xin Y.-H."/>
        </authorList>
    </citation>
    <scope>NUCLEOTIDE SEQUENCE [LARGE SCALE GENOMIC DNA]</scope>
    <source>
        <strain evidence="9 10">KACC 18900</strain>
    </source>
</reference>
<dbReference type="Pfam" id="PF04444">
    <property type="entry name" value="Dioxygenase_N"/>
    <property type="match status" value="1"/>
</dbReference>
<evidence type="ECO:0000256" key="6">
    <source>
        <dbReference type="ARBA" id="ARBA00023004"/>
    </source>
</evidence>
<evidence type="ECO:0000259" key="8">
    <source>
        <dbReference type="Pfam" id="PF04444"/>
    </source>
</evidence>
<dbReference type="Pfam" id="PF00775">
    <property type="entry name" value="Dioxygenase_C"/>
    <property type="match status" value="1"/>
</dbReference>
<evidence type="ECO:0000256" key="4">
    <source>
        <dbReference type="ARBA" id="ARBA00022964"/>
    </source>
</evidence>
<dbReference type="GO" id="GO:0051213">
    <property type="term" value="F:dioxygenase activity"/>
    <property type="evidence" value="ECO:0007669"/>
    <property type="project" value="UniProtKB-KW"/>
</dbReference>
<organism evidence="9 10">
    <name type="scientific">Variovorax rhizosphaerae</name>
    <dbReference type="NCBI Taxonomy" id="1836200"/>
    <lineage>
        <taxon>Bacteria</taxon>
        <taxon>Pseudomonadati</taxon>
        <taxon>Pseudomonadota</taxon>
        <taxon>Betaproteobacteria</taxon>
        <taxon>Burkholderiales</taxon>
        <taxon>Comamonadaceae</taxon>
        <taxon>Variovorax</taxon>
    </lineage>
</organism>
<dbReference type="SUPFAM" id="SSF49482">
    <property type="entry name" value="Aromatic compound dioxygenase"/>
    <property type="match status" value="1"/>
</dbReference>
<evidence type="ECO:0000256" key="2">
    <source>
        <dbReference type="ARBA" id="ARBA00007825"/>
    </source>
</evidence>
<proteinExistence type="inferred from homology"/>
<keyword evidence="5" id="KW-0560">Oxidoreductase</keyword>
<dbReference type="Proteomes" id="UP001385892">
    <property type="component" value="Unassembled WGS sequence"/>
</dbReference>